<dbReference type="EMBL" id="CP003653">
    <property type="protein sequence ID" value="AFZ35201.1"/>
    <property type="molecule type" value="Genomic_DNA"/>
</dbReference>
<proteinExistence type="predicted"/>
<evidence type="ECO:0000313" key="2">
    <source>
        <dbReference type="EMBL" id="AFZ35201.1"/>
    </source>
</evidence>
<sequence length="429" mass="45971">MRQLLIQVPSGEGKKVIEIAKNHEGANLLLFEAISDGEVVDTVIVHLANRKLEDCLAQLESIPQLKLTLIPRGVITLKPPSDQAPQQVTEVSDRSPIEVFLAGLQSVGSWRSFLAYAALAGVVVWIGLFTNTNYLLVAAMLIAPFAGPAMNTAIATARGDQNLLKRSLIRYFSALGLTIVVAALLSLIFQQKAASNLMVQNSQISVVAVLLPLVAGAAGALNLFQSERSSLVSGAATGMLVAASLAPPAGIIGMSLAINRWDMVVSGIFLLLLQLVGINLTAATVFRLYGLSAKGARYNRGKAWIFPIGLSLTGIVLAGLLGWQLSNPPEFQRSSRAQRATETIQQVLKQSSLVQLVEANVRFTRSNIKDQNTLLGVIYVQPHTGVNLSASEIRERITAQIQSSLLQEGFNAVPLIDTIVLEKPATQTK</sequence>
<keyword evidence="1" id="KW-1133">Transmembrane helix</keyword>
<feature type="transmembrane region" description="Helical" evidence="1">
    <location>
        <begin position="168"/>
        <end position="189"/>
    </location>
</feature>
<dbReference type="InterPro" id="IPR005240">
    <property type="entry name" value="DUF389"/>
</dbReference>
<keyword evidence="1" id="KW-0472">Membrane</keyword>
<organism evidence="2 3">
    <name type="scientific">Stanieria cyanosphaera (strain ATCC 29371 / PCC 7437)</name>
    <dbReference type="NCBI Taxonomy" id="111780"/>
    <lineage>
        <taxon>Bacteria</taxon>
        <taxon>Bacillati</taxon>
        <taxon>Cyanobacteriota</taxon>
        <taxon>Cyanophyceae</taxon>
        <taxon>Pleurocapsales</taxon>
        <taxon>Dermocarpellaceae</taxon>
        <taxon>Stanieria</taxon>
    </lineage>
</organism>
<dbReference type="PANTHER" id="PTHR20992">
    <property type="entry name" value="AT15442P-RELATED"/>
    <property type="match status" value="1"/>
</dbReference>
<gene>
    <name evidence="2" type="ordered locus">Sta7437_1636</name>
</gene>
<feature type="transmembrane region" description="Helical" evidence="1">
    <location>
        <begin position="135"/>
        <end position="156"/>
    </location>
</feature>
<dbReference type="PATRIC" id="fig|111780.3.peg.1706"/>
<dbReference type="Pfam" id="PF04087">
    <property type="entry name" value="DUF389"/>
    <property type="match status" value="1"/>
</dbReference>
<name>K9XSZ7_STAC7</name>
<dbReference type="HOGENOM" id="CLU_052795_0_0_3"/>
<dbReference type="OrthoDB" id="847959at2"/>
<reference evidence="3" key="1">
    <citation type="journal article" date="2013" name="Proc. Natl. Acad. Sci. U.S.A.">
        <title>Improving the coverage of the cyanobacterial phylum using diversity-driven genome sequencing.</title>
        <authorList>
            <person name="Shih P.M."/>
            <person name="Wu D."/>
            <person name="Latifi A."/>
            <person name="Axen S.D."/>
            <person name="Fewer D.P."/>
            <person name="Talla E."/>
            <person name="Calteau A."/>
            <person name="Cai F."/>
            <person name="Tandeau de Marsac N."/>
            <person name="Rippka R."/>
            <person name="Herdman M."/>
            <person name="Sivonen K."/>
            <person name="Coursin T."/>
            <person name="Laurent T."/>
            <person name="Goodwin L."/>
            <person name="Nolan M."/>
            <person name="Davenport K.W."/>
            <person name="Han C.S."/>
            <person name="Rubin E.M."/>
            <person name="Eisen J.A."/>
            <person name="Woyke T."/>
            <person name="Gugger M."/>
            <person name="Kerfeld C.A."/>
        </authorList>
    </citation>
    <scope>NUCLEOTIDE SEQUENCE [LARGE SCALE GENOMIC DNA]</scope>
    <source>
        <strain evidence="3">ATCC 29371 / PCC 7437</strain>
    </source>
</reference>
<dbReference type="Proteomes" id="UP000010473">
    <property type="component" value="Chromosome"/>
</dbReference>
<dbReference type="RefSeq" id="WP_015192872.1">
    <property type="nucleotide sequence ID" value="NC_019748.1"/>
</dbReference>
<dbReference type="eggNOG" id="COG1808">
    <property type="taxonomic scope" value="Bacteria"/>
</dbReference>
<dbReference type="STRING" id="111780.Sta7437_1636"/>
<keyword evidence="1" id="KW-0812">Transmembrane</keyword>
<dbReference type="AlphaFoldDB" id="K9XSZ7"/>
<dbReference type="PANTHER" id="PTHR20992:SF9">
    <property type="entry name" value="AT15442P-RELATED"/>
    <property type="match status" value="1"/>
</dbReference>
<keyword evidence="3" id="KW-1185">Reference proteome</keyword>
<feature type="transmembrane region" description="Helical" evidence="1">
    <location>
        <begin position="236"/>
        <end position="258"/>
    </location>
</feature>
<accession>K9XSZ7</accession>
<evidence type="ECO:0000256" key="1">
    <source>
        <dbReference type="SAM" id="Phobius"/>
    </source>
</evidence>
<dbReference type="KEGG" id="scs:Sta7437_1636"/>
<evidence type="ECO:0000313" key="3">
    <source>
        <dbReference type="Proteomes" id="UP000010473"/>
    </source>
</evidence>
<feature type="transmembrane region" description="Helical" evidence="1">
    <location>
        <begin position="303"/>
        <end position="325"/>
    </location>
</feature>
<feature type="transmembrane region" description="Helical" evidence="1">
    <location>
        <begin position="264"/>
        <end position="291"/>
    </location>
</feature>
<feature type="transmembrane region" description="Helical" evidence="1">
    <location>
        <begin position="204"/>
        <end position="224"/>
    </location>
</feature>
<feature type="transmembrane region" description="Helical" evidence="1">
    <location>
        <begin position="113"/>
        <end position="129"/>
    </location>
</feature>
<evidence type="ECO:0008006" key="4">
    <source>
        <dbReference type="Google" id="ProtNLM"/>
    </source>
</evidence>
<protein>
    <recommendedName>
        <fullName evidence="4">TIGR00341 family protein</fullName>
    </recommendedName>
</protein>